<proteinExistence type="predicted"/>
<evidence type="ECO:0000259" key="5">
    <source>
        <dbReference type="PROSITE" id="PS50977"/>
    </source>
</evidence>
<dbReference type="GO" id="GO:0000976">
    <property type="term" value="F:transcription cis-regulatory region binding"/>
    <property type="evidence" value="ECO:0007669"/>
    <property type="project" value="TreeGrafter"/>
</dbReference>
<dbReference type="SUPFAM" id="SSF48498">
    <property type="entry name" value="Tetracyclin repressor-like, C-terminal domain"/>
    <property type="match status" value="1"/>
</dbReference>
<dbReference type="PRINTS" id="PR00455">
    <property type="entry name" value="HTHTETR"/>
</dbReference>
<dbReference type="AlphaFoldDB" id="A0A397Q7A6"/>
<dbReference type="InterPro" id="IPR050109">
    <property type="entry name" value="HTH-type_TetR-like_transc_reg"/>
</dbReference>
<dbReference type="PANTHER" id="PTHR30055:SF220">
    <property type="entry name" value="TETR-FAMILY REGULATORY PROTEIN"/>
    <property type="match status" value="1"/>
</dbReference>
<name>A0A397Q7A6_9HYPH</name>
<evidence type="ECO:0000256" key="1">
    <source>
        <dbReference type="ARBA" id="ARBA00023015"/>
    </source>
</evidence>
<comment type="caution">
    <text evidence="6">The sequence shown here is derived from an EMBL/GenBank/DDBJ whole genome shotgun (WGS) entry which is preliminary data.</text>
</comment>
<keyword evidence="2 4" id="KW-0238">DNA-binding</keyword>
<dbReference type="InterPro" id="IPR025996">
    <property type="entry name" value="MT1864/Rv1816-like_C"/>
</dbReference>
<evidence type="ECO:0000256" key="3">
    <source>
        <dbReference type="ARBA" id="ARBA00023163"/>
    </source>
</evidence>
<dbReference type="Proteomes" id="UP000266273">
    <property type="component" value="Unassembled WGS sequence"/>
</dbReference>
<keyword evidence="1" id="KW-0805">Transcription regulation</keyword>
<keyword evidence="7" id="KW-1185">Reference proteome</keyword>
<dbReference type="Pfam" id="PF13305">
    <property type="entry name" value="TetR_C_33"/>
    <property type="match status" value="1"/>
</dbReference>
<keyword evidence="3" id="KW-0804">Transcription</keyword>
<evidence type="ECO:0000313" key="6">
    <source>
        <dbReference type="EMBL" id="RIA55397.1"/>
    </source>
</evidence>
<dbReference type="Pfam" id="PF00440">
    <property type="entry name" value="TetR_N"/>
    <property type="match status" value="1"/>
</dbReference>
<reference evidence="6 7" key="1">
    <citation type="submission" date="2018-08" db="EMBL/GenBank/DDBJ databases">
        <title>Genomic Encyclopedia of Archaeal and Bacterial Type Strains, Phase II (KMG-II): from individual species to whole genera.</title>
        <authorList>
            <person name="Goeker M."/>
        </authorList>
    </citation>
    <scope>NUCLEOTIDE SEQUENCE [LARGE SCALE GENOMIC DNA]</scope>
    <source>
        <strain evidence="6 7">DSM 5002</strain>
    </source>
</reference>
<dbReference type="InterPro" id="IPR001647">
    <property type="entry name" value="HTH_TetR"/>
</dbReference>
<evidence type="ECO:0000313" key="7">
    <source>
        <dbReference type="Proteomes" id="UP000266273"/>
    </source>
</evidence>
<dbReference type="InterPro" id="IPR036271">
    <property type="entry name" value="Tet_transcr_reg_TetR-rel_C_sf"/>
</dbReference>
<feature type="domain" description="HTH tetR-type" evidence="5">
    <location>
        <begin position="21"/>
        <end position="81"/>
    </location>
</feature>
<dbReference type="PROSITE" id="PS50977">
    <property type="entry name" value="HTH_TETR_2"/>
    <property type="match status" value="1"/>
</dbReference>
<organism evidence="6 7">
    <name type="scientific">Dichotomicrobium thermohalophilum</name>
    <dbReference type="NCBI Taxonomy" id="933063"/>
    <lineage>
        <taxon>Bacteria</taxon>
        <taxon>Pseudomonadati</taxon>
        <taxon>Pseudomonadota</taxon>
        <taxon>Alphaproteobacteria</taxon>
        <taxon>Hyphomicrobiales</taxon>
        <taxon>Hyphomicrobiaceae</taxon>
        <taxon>Dichotomicrobium</taxon>
    </lineage>
</organism>
<dbReference type="InterPro" id="IPR009057">
    <property type="entry name" value="Homeodomain-like_sf"/>
</dbReference>
<evidence type="ECO:0000256" key="2">
    <source>
        <dbReference type="ARBA" id="ARBA00023125"/>
    </source>
</evidence>
<dbReference type="GO" id="GO:0003700">
    <property type="term" value="F:DNA-binding transcription factor activity"/>
    <property type="evidence" value="ECO:0007669"/>
    <property type="project" value="TreeGrafter"/>
</dbReference>
<accession>A0A397Q7A6</accession>
<sequence length="209" mass="22714">MEENEPDGGQALGKRKSYHHGQLKEALITAATQLVEEKGPDNFSLADACRRAGVSTAAPYRHFRDRNELLAEVVNRGFRGLAEANRAAVMRVGEGTRDGIIEMGKSYVGFAAGQPGVFRMMFGQNAQVKKVEGVLETGMDCFGGLIRQVEMYCAANGRDDDARDVALRLWTFVHGAASLLIDEDYAHVAPGMDVNKLIETATPRLLGEG</sequence>
<dbReference type="Gene3D" id="1.10.357.10">
    <property type="entry name" value="Tetracycline Repressor, domain 2"/>
    <property type="match status" value="1"/>
</dbReference>
<dbReference type="PANTHER" id="PTHR30055">
    <property type="entry name" value="HTH-TYPE TRANSCRIPTIONAL REGULATOR RUTR"/>
    <property type="match status" value="1"/>
</dbReference>
<feature type="DNA-binding region" description="H-T-H motif" evidence="4">
    <location>
        <begin position="44"/>
        <end position="63"/>
    </location>
</feature>
<dbReference type="SUPFAM" id="SSF46689">
    <property type="entry name" value="Homeodomain-like"/>
    <property type="match status" value="1"/>
</dbReference>
<dbReference type="EMBL" id="QXDF01000001">
    <property type="protein sequence ID" value="RIA55397.1"/>
    <property type="molecule type" value="Genomic_DNA"/>
</dbReference>
<protein>
    <submittedName>
        <fullName evidence="6">TetR family transcriptional regulator</fullName>
    </submittedName>
</protein>
<evidence type="ECO:0000256" key="4">
    <source>
        <dbReference type="PROSITE-ProRule" id="PRU00335"/>
    </source>
</evidence>
<gene>
    <name evidence="6" type="ORF">BXY53_0461</name>
</gene>